<keyword evidence="5" id="KW-0472">Membrane</keyword>
<dbReference type="GO" id="GO:0005975">
    <property type="term" value="P:carbohydrate metabolic process"/>
    <property type="evidence" value="ECO:0007669"/>
    <property type="project" value="InterPro"/>
</dbReference>
<accession>A0A8B7ZNH7</accession>
<protein>
    <submittedName>
        <fullName evidence="9">Uncharacterized protein LOC110988061</fullName>
    </submittedName>
</protein>
<evidence type="ECO:0000259" key="7">
    <source>
        <dbReference type="Pfam" id="PF21365"/>
    </source>
</evidence>
<reference evidence="9" key="1">
    <citation type="submission" date="2025-08" db="UniProtKB">
        <authorList>
            <consortium name="RefSeq"/>
        </authorList>
    </citation>
    <scope>IDENTIFICATION</scope>
</reference>
<keyword evidence="3" id="KW-0326">Glycosidase</keyword>
<dbReference type="PANTHER" id="PTHR43053">
    <property type="entry name" value="GLYCOSIDASE FAMILY 31"/>
    <property type="match status" value="1"/>
</dbReference>
<feature type="transmembrane region" description="Helical" evidence="5">
    <location>
        <begin position="594"/>
        <end position="612"/>
    </location>
</feature>
<evidence type="ECO:0000256" key="5">
    <source>
        <dbReference type="SAM" id="Phobius"/>
    </source>
</evidence>
<evidence type="ECO:0000256" key="1">
    <source>
        <dbReference type="ARBA" id="ARBA00007806"/>
    </source>
</evidence>
<evidence type="ECO:0000313" key="8">
    <source>
        <dbReference type="Proteomes" id="UP000694845"/>
    </source>
</evidence>
<gene>
    <name evidence="9" type="primary">LOC110988061</name>
</gene>
<dbReference type="GeneID" id="110988061"/>
<proteinExistence type="inferred from homology"/>
<dbReference type="Gene3D" id="2.60.40.1180">
    <property type="entry name" value="Golgi alpha-mannosidase II"/>
    <property type="match status" value="2"/>
</dbReference>
<evidence type="ECO:0000313" key="9">
    <source>
        <dbReference type="RefSeq" id="XP_022106979.1"/>
    </source>
</evidence>
<keyword evidence="5" id="KW-0812">Transmembrane</keyword>
<feature type="domain" description="Glycoside hydrolase family 31 TIM barrel" evidence="6">
    <location>
        <begin position="1020"/>
        <end position="1310"/>
    </location>
</feature>
<feature type="transmembrane region" description="Helical" evidence="5">
    <location>
        <begin position="86"/>
        <end position="109"/>
    </location>
</feature>
<dbReference type="KEGG" id="aplc:110988061"/>
<evidence type="ECO:0000256" key="3">
    <source>
        <dbReference type="ARBA" id="ARBA00023295"/>
    </source>
</evidence>
<dbReference type="InterPro" id="IPR013780">
    <property type="entry name" value="Glyco_hydro_b"/>
</dbReference>
<dbReference type="Gene3D" id="3.20.20.80">
    <property type="entry name" value="Glycosidases"/>
    <property type="match status" value="2"/>
</dbReference>
<dbReference type="OMA" id="RTQYGID"/>
<keyword evidence="2" id="KW-0378">Hydrolase</keyword>
<dbReference type="PANTHER" id="PTHR43053:SF4">
    <property type="entry name" value="MYOGENESIS-REGULATING GLYCOSIDASE"/>
    <property type="match status" value="1"/>
</dbReference>
<feature type="transmembrane region" description="Helical" evidence="5">
    <location>
        <begin position="743"/>
        <end position="768"/>
    </location>
</feature>
<feature type="compositionally biased region" description="Basic and acidic residues" evidence="4">
    <location>
        <begin position="11"/>
        <end position="20"/>
    </location>
</feature>
<feature type="compositionally biased region" description="Polar residues" evidence="4">
    <location>
        <begin position="21"/>
        <end position="36"/>
    </location>
</feature>
<sequence length="1420" mass="159982">MDDDDKLIELDKYRGAHENSTENASASTPSTSQVVVDTEGNGSISLEVPQIDHSDIKKRTSSTVDPDKVDIAKPIRILKRPREIKLKITVVLLFCLIIASTTCILVFYVEEPLHYKVGDAVFYAVSREFDVHFNGANITRGLIGRNLPDMLPSSCDPFDSRNLCLEYTDIAKLLIHWEQLSGVDCYNLTWEAFSHDLVHRDCYSFENIHWYGGSVSANQQWPLEKMNLSRAPFVSGHKASSFGPVVERFWIASHGVGIMVNDESPLFVSINEDGQKLCFESTYHDSPFPNPNEELPKLQYTLCAAVDMPSVHQKMTNKFSKKPHALPHQALSKSPMWSVPACYRENAFNETMLLEFATAIYNSSLGAKSLEIPCDYMTSEGDLAFDAMRFPSIATTLAQIQEFGLDVGARVTLFMSTNSEAFLEGLQHQYLVEDPRSQVPGLTKWKEGVAGLLDVTSTNATAWFRSRLKSLQSMSGVGFFTFDYGQVSYLPVEFQTVEDLRNPCTFTERYVELANETNSPVIVRSAFQSQDIPVIMQTIPKTSVWGYENGLKSVIPTALTLSILGYPFIMPDLEVRGLHYDPSCSRECLPSKEFLLRWLGIISFLPAMKINIPIWEYDQETVSTTDKFIKFHQETIAPLVLQVAMEAGNTTAAVIRPLWWIASTDPVAQSIDSEFLIGNDMLVAPVLDPGLLKRQVYLPEGKWADQLHGTTLDGGAWVEVDALLDQVPYFTRTTFSMLSKRRIIIAVVTVVLLCAVAAGVICAVVFTVGREDPPATTSPISPPAIRTVVDVEAATGKVAIKNLKGNTVLSGTLAASSPTNVNGLECFAEGNRLCYVWKDTAEVNIELVASEEREDSPFTCAHIVWESMVAGVPLRDCYSLNGAHWYGSAEMFYQLWPIEKWNETTTMYVSGDMYANWQDYGSVLDRYWLSSRGVAIRASHDTPLHVSLNNDDDSMVCFQSTYANSYYPNPENNLQRLDYTVCTHDDVRQVHDAVWREMGPSGGKPEGLPDERMIKSPIWSTWARYKIFINDSVVNAYADEITSNGFNNSQIEIDDGYSFKYGEFDFDLTKFPNMRDTVQKLHDKGFRVTLWVTPFANTDTDAYQEGKEKGYWVTKRGQDEGVVKWWNGLAGMLDVTNPEAVEWFVGRLEKLKQDTGIDSFKFDAGETNYLVEDFQTYSPLVNPSEYTNLHSKMAARLGSQIEVRAAFENQNLPIFVRMMDKDSRWGWDNGLKTLITTALTFSVLGYPYILPDMIGGNSYETEFHGLEVPPRELYIRWLEITAFMPAMQFSISPWQYDDEVVRISRKWVSFHENFITPKLLDIARSETIVKPGQPLLRPLWWIAPTDEVSLKIDTEFLVGDDLLVAPIVNNATYSRDIYLPPADGLWKYMPQGNTLEGGQWLIDVPVPLDEAAYFILEKFS</sequence>
<dbReference type="SUPFAM" id="SSF51011">
    <property type="entry name" value="Glycosyl hydrolase domain"/>
    <property type="match status" value="2"/>
</dbReference>
<evidence type="ECO:0000256" key="2">
    <source>
        <dbReference type="ARBA" id="ARBA00022801"/>
    </source>
</evidence>
<dbReference type="Pfam" id="PF01055">
    <property type="entry name" value="Glyco_hydro_31_2nd"/>
    <property type="match status" value="2"/>
</dbReference>
<dbReference type="SUPFAM" id="SSF51445">
    <property type="entry name" value="(Trans)glycosidases"/>
    <property type="match status" value="2"/>
</dbReference>
<dbReference type="InterPro" id="IPR048395">
    <property type="entry name" value="Glyco_hydro_31_C"/>
</dbReference>
<dbReference type="GO" id="GO:0004553">
    <property type="term" value="F:hydrolase activity, hydrolyzing O-glycosyl compounds"/>
    <property type="evidence" value="ECO:0007669"/>
    <property type="project" value="InterPro"/>
</dbReference>
<dbReference type="InterPro" id="IPR017853">
    <property type="entry name" value="GH"/>
</dbReference>
<dbReference type="RefSeq" id="XP_022106979.1">
    <property type="nucleotide sequence ID" value="XM_022251287.1"/>
</dbReference>
<feature type="domain" description="Glycosyl hydrolase family 31 C-terminal" evidence="7">
    <location>
        <begin position="653"/>
        <end position="732"/>
    </location>
</feature>
<dbReference type="CDD" id="cd06592">
    <property type="entry name" value="GH31_NET37"/>
    <property type="match status" value="2"/>
</dbReference>
<comment type="similarity">
    <text evidence="1">Belongs to the glycosyl hydrolase 31 family.</text>
</comment>
<evidence type="ECO:0000256" key="4">
    <source>
        <dbReference type="SAM" id="MobiDB-lite"/>
    </source>
</evidence>
<keyword evidence="8" id="KW-1185">Reference proteome</keyword>
<dbReference type="OrthoDB" id="10070917at2759"/>
<keyword evidence="5" id="KW-1133">Transmembrane helix</keyword>
<dbReference type="Pfam" id="PF21365">
    <property type="entry name" value="Glyco_hydro_31_3rd"/>
    <property type="match status" value="2"/>
</dbReference>
<feature type="region of interest" description="Disordered" evidence="4">
    <location>
        <begin position="11"/>
        <end position="36"/>
    </location>
</feature>
<feature type="domain" description="Glycosyl hydrolase family 31 C-terminal" evidence="7">
    <location>
        <begin position="1332"/>
        <end position="1414"/>
    </location>
</feature>
<evidence type="ECO:0000259" key="6">
    <source>
        <dbReference type="Pfam" id="PF01055"/>
    </source>
</evidence>
<dbReference type="InterPro" id="IPR050985">
    <property type="entry name" value="Alpha-glycosidase_related"/>
</dbReference>
<feature type="domain" description="Glycoside hydrolase family 31 TIM barrel" evidence="6">
    <location>
        <begin position="346"/>
        <end position="630"/>
    </location>
</feature>
<dbReference type="InterPro" id="IPR000322">
    <property type="entry name" value="Glyco_hydro_31_TIM"/>
</dbReference>
<dbReference type="Proteomes" id="UP000694845">
    <property type="component" value="Unplaced"/>
</dbReference>
<organism evidence="8 9">
    <name type="scientific">Acanthaster planci</name>
    <name type="common">Crown-of-thorns starfish</name>
    <dbReference type="NCBI Taxonomy" id="133434"/>
    <lineage>
        <taxon>Eukaryota</taxon>
        <taxon>Metazoa</taxon>
        <taxon>Echinodermata</taxon>
        <taxon>Eleutherozoa</taxon>
        <taxon>Asterozoa</taxon>
        <taxon>Asteroidea</taxon>
        <taxon>Valvatacea</taxon>
        <taxon>Valvatida</taxon>
        <taxon>Acanthasteridae</taxon>
        <taxon>Acanthaster</taxon>
    </lineage>
</organism>
<name>A0A8B7ZNH7_ACAPL</name>